<dbReference type="GO" id="GO:0009100">
    <property type="term" value="P:glycoprotein metabolic process"/>
    <property type="evidence" value="ECO:0007669"/>
    <property type="project" value="UniProtKB-ARBA"/>
</dbReference>
<dbReference type="PANTHER" id="PTHR43404:SF2">
    <property type="entry name" value="LIPOPOLYSACCHARIDE CHOLINEPHOSPHOTRANSFERASE LICD"/>
    <property type="match status" value="1"/>
</dbReference>
<dbReference type="RefSeq" id="WP_101029463.1">
    <property type="nucleotide sequence ID" value="NZ_CABMMZ010000069.1"/>
</dbReference>
<dbReference type="PANTHER" id="PTHR43404">
    <property type="entry name" value="LIPOPOLYSACCHARIDE CHOLINEPHOSPHOTRANSFERASE LICD"/>
    <property type="match status" value="1"/>
</dbReference>
<dbReference type="Pfam" id="PF04991">
    <property type="entry name" value="LicD"/>
    <property type="match status" value="1"/>
</dbReference>
<evidence type="ECO:0000313" key="3">
    <source>
        <dbReference type="Proteomes" id="UP000233425"/>
    </source>
</evidence>
<sequence length="291" mass="34053">MTEKVELTPELLRELQLKQLDMLVYFRDFCEKNNLTFYLIGGALIGALRNGGFVPWDDDVDVMLPREDYEKLYKLWHEQGADGRFRLLKTDRDMFTGNIFMTVTDTNYTMVKTNQAEVDIPHGLVLDVFPLDVCPDSRFARKMQYVWTMLYSLFLAQVVPEKHGGIVGAGSKVLLSIFRGKKLREKIWRTAEKHMVKYRLDKNKCVTELCSGPHWMKIEYPKHIYSGVDYVTFEGIKMPCMSGYDEYLRMVFGDYMQLPPVEDRVPHHDIAYLDLNSPCEIYDSKRKNKQK</sequence>
<dbReference type="EMBL" id="NNSR01000069">
    <property type="protein sequence ID" value="PKD27754.1"/>
    <property type="molecule type" value="Genomic_DNA"/>
</dbReference>
<feature type="domain" description="LicD/FKTN/FKRP nucleotidyltransferase" evidence="1">
    <location>
        <begin position="30"/>
        <end position="253"/>
    </location>
</feature>
<dbReference type="Proteomes" id="UP000233425">
    <property type="component" value="Unassembled WGS sequence"/>
</dbReference>
<evidence type="ECO:0000313" key="2">
    <source>
        <dbReference type="EMBL" id="PKD27754.1"/>
    </source>
</evidence>
<accession>A0A2N0UL95</accession>
<comment type="caution">
    <text evidence="2">The sequence shown here is derived from an EMBL/GenBank/DDBJ whole genome shotgun (WGS) entry which is preliminary data.</text>
</comment>
<dbReference type="AlphaFoldDB" id="A0A2N0UL95"/>
<organism evidence="2 3">
    <name type="scientific">Ruminococcus bromii</name>
    <dbReference type="NCBI Taxonomy" id="40518"/>
    <lineage>
        <taxon>Bacteria</taxon>
        <taxon>Bacillati</taxon>
        <taxon>Bacillota</taxon>
        <taxon>Clostridia</taxon>
        <taxon>Eubacteriales</taxon>
        <taxon>Oscillospiraceae</taxon>
        <taxon>Ruminococcus</taxon>
    </lineage>
</organism>
<protein>
    <submittedName>
        <fullName evidence="2">LPS biosynthesis protein</fullName>
    </submittedName>
</protein>
<dbReference type="InterPro" id="IPR052942">
    <property type="entry name" value="LPS_cholinephosphotransferase"/>
</dbReference>
<reference evidence="2" key="1">
    <citation type="journal article" date="2018" name="Environ. Microbiol.">
        <title>Sporulation capability and amylosome conservation among diverse human colonic and rumen isolates of the keystone starch-degrader Ruminococcus bromii.</title>
        <authorList>
            <person name="Mukhopadhya I."/>
            <person name="Morais S."/>
            <person name="Laverde-Gomez J."/>
            <person name="Sheridan P.O."/>
            <person name="Walker A.W."/>
            <person name="Kelly W."/>
            <person name="Klieve A.V."/>
            <person name="Ouwerkerk D."/>
            <person name="Duncan S.H."/>
            <person name="Louis P."/>
            <person name="Koropatkin N."/>
            <person name="Cockburn D."/>
            <person name="Kibler R."/>
            <person name="Cooper P.J."/>
            <person name="Sandoval C."/>
            <person name="Crost E."/>
            <person name="Juge N."/>
            <person name="Bayer E.A."/>
            <person name="Flint H.J."/>
        </authorList>
    </citation>
    <scope>NUCLEOTIDE SEQUENCE [LARGE SCALE GENOMIC DNA]</scope>
    <source>
        <strain evidence="2">ATCC 27255</strain>
    </source>
</reference>
<proteinExistence type="predicted"/>
<name>A0A2N0UL95_9FIRM</name>
<keyword evidence="3" id="KW-1185">Reference proteome</keyword>
<gene>
    <name evidence="2" type="ORF">RBATCC27255_01520</name>
</gene>
<dbReference type="InterPro" id="IPR007074">
    <property type="entry name" value="LicD/FKTN/FKRP_NTP_transf"/>
</dbReference>
<evidence type="ECO:0000259" key="1">
    <source>
        <dbReference type="Pfam" id="PF04991"/>
    </source>
</evidence>